<evidence type="ECO:0000313" key="3">
    <source>
        <dbReference type="Proteomes" id="UP000015347"/>
    </source>
</evidence>
<dbReference type="STRING" id="1123237.Salmuc_00942"/>
<evidence type="ECO:0008006" key="4">
    <source>
        <dbReference type="Google" id="ProtNLM"/>
    </source>
</evidence>
<evidence type="ECO:0000313" key="2">
    <source>
        <dbReference type="EMBL" id="EPX82623.1"/>
    </source>
</evidence>
<dbReference type="OrthoDB" id="7864548at2"/>
<dbReference type="eggNOG" id="ENOG50316FU">
    <property type="taxonomic scope" value="Bacteria"/>
</dbReference>
<accession>S9QSK1</accession>
<dbReference type="AlphaFoldDB" id="S9QSK1"/>
<sequence>MKKLLPILLALLGTGAGVGAGILLAPGQEQGAAEAEHSATEPGTGHETTGSHAAPESHDDGHGTPAETAFAKLSNQFIVPVVGADRISSLVVISISLEVVPAATETVYEREPKLRDSFLRVLFDHANIGGFEGNFTESHRMDLLGRALLETARSILGGDVIDVLITEIARQDA</sequence>
<dbReference type="Proteomes" id="UP000015347">
    <property type="component" value="Unassembled WGS sequence"/>
</dbReference>
<comment type="caution">
    <text evidence="2">The sequence shown here is derived from an EMBL/GenBank/DDBJ whole genome shotgun (WGS) entry which is preliminary data.</text>
</comment>
<protein>
    <recommendedName>
        <fullName evidence="4">Flagellar protein FliL</fullName>
    </recommendedName>
</protein>
<reference evidence="3" key="1">
    <citation type="journal article" date="2014" name="Stand. Genomic Sci.">
        <title>Genome sequence of the exopolysaccharide-producing Salipiger mucosus type strain (DSM 16094(T)), a moderately halophilic member of the Roseobacter clade.</title>
        <authorList>
            <person name="Riedel T."/>
            <person name="Spring S."/>
            <person name="Fiebig A."/>
            <person name="Petersen J."/>
            <person name="Kyrpides N.C."/>
            <person name="Goker M."/>
            <person name="Klenk H.P."/>
        </authorList>
    </citation>
    <scope>NUCLEOTIDE SEQUENCE [LARGE SCALE GENOMIC DNA]</scope>
    <source>
        <strain evidence="3">DSM 16094</strain>
    </source>
</reference>
<gene>
    <name evidence="2" type="ORF">Salmuc_00942</name>
</gene>
<feature type="region of interest" description="Disordered" evidence="1">
    <location>
        <begin position="29"/>
        <end position="66"/>
    </location>
</feature>
<keyword evidence="3" id="KW-1185">Reference proteome</keyword>
<dbReference type="RefSeq" id="WP_020039430.1">
    <property type="nucleotide sequence ID" value="NZ_KE557275.1"/>
</dbReference>
<name>S9QSK1_9RHOB</name>
<organism evidence="2 3">
    <name type="scientific">Salipiger mucosus DSM 16094</name>
    <dbReference type="NCBI Taxonomy" id="1123237"/>
    <lineage>
        <taxon>Bacteria</taxon>
        <taxon>Pseudomonadati</taxon>
        <taxon>Pseudomonadota</taxon>
        <taxon>Alphaproteobacteria</taxon>
        <taxon>Rhodobacterales</taxon>
        <taxon>Roseobacteraceae</taxon>
        <taxon>Salipiger</taxon>
    </lineage>
</organism>
<dbReference type="HOGENOM" id="CLU_129826_0_0_5"/>
<evidence type="ECO:0000256" key="1">
    <source>
        <dbReference type="SAM" id="MobiDB-lite"/>
    </source>
</evidence>
<dbReference type="EMBL" id="APVH01000020">
    <property type="protein sequence ID" value="EPX82623.1"/>
    <property type="molecule type" value="Genomic_DNA"/>
</dbReference>
<proteinExistence type="predicted"/>